<dbReference type="SUPFAM" id="SSF46689">
    <property type="entry name" value="Homeodomain-like"/>
    <property type="match status" value="1"/>
</dbReference>
<dbReference type="EMBL" id="MRZV01000419">
    <property type="protein sequence ID" value="PIK50466.1"/>
    <property type="molecule type" value="Genomic_DNA"/>
</dbReference>
<dbReference type="PANTHER" id="PTHR45664">
    <property type="entry name" value="PROTEIN ZERKNUELLT 1-RELATED"/>
    <property type="match status" value="1"/>
</dbReference>
<accession>A0A2G8KR39</accession>
<feature type="domain" description="Homeobox" evidence="6">
    <location>
        <begin position="108"/>
        <end position="168"/>
    </location>
</feature>
<comment type="subcellular location">
    <subcellularLocation>
        <location evidence="4 5">Nucleus</location>
    </subcellularLocation>
</comment>
<reference evidence="7 8" key="1">
    <citation type="journal article" date="2017" name="PLoS Biol.">
        <title>The sea cucumber genome provides insights into morphological evolution and visceral regeneration.</title>
        <authorList>
            <person name="Zhang X."/>
            <person name="Sun L."/>
            <person name="Yuan J."/>
            <person name="Sun Y."/>
            <person name="Gao Y."/>
            <person name="Zhang L."/>
            <person name="Li S."/>
            <person name="Dai H."/>
            <person name="Hamel J.F."/>
            <person name="Liu C."/>
            <person name="Yu Y."/>
            <person name="Liu S."/>
            <person name="Lin W."/>
            <person name="Guo K."/>
            <person name="Jin S."/>
            <person name="Xu P."/>
            <person name="Storey K.B."/>
            <person name="Huan P."/>
            <person name="Zhang T."/>
            <person name="Zhou Y."/>
            <person name="Zhang J."/>
            <person name="Lin C."/>
            <person name="Li X."/>
            <person name="Xing L."/>
            <person name="Huo D."/>
            <person name="Sun M."/>
            <person name="Wang L."/>
            <person name="Mercier A."/>
            <person name="Li F."/>
            <person name="Yang H."/>
            <person name="Xiang J."/>
        </authorList>
    </citation>
    <scope>NUCLEOTIDE SEQUENCE [LARGE SCALE GENOMIC DNA]</scope>
    <source>
        <strain evidence="7">Shaxun</strain>
        <tissue evidence="7">Muscle</tissue>
    </source>
</reference>
<keyword evidence="2 4" id="KW-0371">Homeobox</keyword>
<evidence type="ECO:0000256" key="3">
    <source>
        <dbReference type="ARBA" id="ARBA00023242"/>
    </source>
</evidence>
<protein>
    <recommendedName>
        <fullName evidence="6">Homeobox domain-containing protein</fullName>
    </recommendedName>
</protein>
<evidence type="ECO:0000313" key="7">
    <source>
        <dbReference type="EMBL" id="PIK50466.1"/>
    </source>
</evidence>
<dbReference type="GO" id="GO:0000981">
    <property type="term" value="F:DNA-binding transcription factor activity, RNA polymerase II-specific"/>
    <property type="evidence" value="ECO:0007669"/>
    <property type="project" value="TreeGrafter"/>
</dbReference>
<keyword evidence="1 4" id="KW-0238">DNA-binding</keyword>
<dbReference type="Gene3D" id="1.10.10.60">
    <property type="entry name" value="Homeodomain-like"/>
    <property type="match status" value="1"/>
</dbReference>
<evidence type="ECO:0000256" key="4">
    <source>
        <dbReference type="PROSITE-ProRule" id="PRU00108"/>
    </source>
</evidence>
<dbReference type="InterPro" id="IPR001356">
    <property type="entry name" value="HD"/>
</dbReference>
<dbReference type="OrthoDB" id="10070864at2759"/>
<evidence type="ECO:0000259" key="6">
    <source>
        <dbReference type="PROSITE" id="PS50071"/>
    </source>
</evidence>
<keyword evidence="3 4" id="KW-0539">Nucleus</keyword>
<gene>
    <name evidence="7" type="ORF">BSL78_12706</name>
</gene>
<dbReference type="STRING" id="307972.A0A2G8KR39"/>
<dbReference type="PANTHER" id="PTHR45664:SF18">
    <property type="entry name" value="HOMEOBOX PROTEIN HOX3"/>
    <property type="match status" value="1"/>
</dbReference>
<name>A0A2G8KR39_STIJA</name>
<feature type="DNA-binding region" description="Homeobox" evidence="4">
    <location>
        <begin position="110"/>
        <end position="169"/>
    </location>
</feature>
<dbReference type="InterPro" id="IPR009057">
    <property type="entry name" value="Homeodomain-like_sf"/>
</dbReference>
<dbReference type="GO" id="GO:0005634">
    <property type="term" value="C:nucleus"/>
    <property type="evidence" value="ECO:0007669"/>
    <property type="project" value="UniProtKB-SubCell"/>
</dbReference>
<dbReference type="CDD" id="cd00086">
    <property type="entry name" value="homeodomain"/>
    <property type="match status" value="1"/>
</dbReference>
<evidence type="ECO:0000256" key="2">
    <source>
        <dbReference type="ARBA" id="ARBA00023155"/>
    </source>
</evidence>
<evidence type="ECO:0000256" key="1">
    <source>
        <dbReference type="ARBA" id="ARBA00023125"/>
    </source>
</evidence>
<keyword evidence="8" id="KW-1185">Reference proteome</keyword>
<proteinExistence type="predicted"/>
<dbReference type="GO" id="GO:0000978">
    <property type="term" value="F:RNA polymerase II cis-regulatory region sequence-specific DNA binding"/>
    <property type="evidence" value="ECO:0007669"/>
    <property type="project" value="TreeGrafter"/>
</dbReference>
<sequence>MFDSGSPNHFVTSSCMVANEQPEENNNTSHSCCDAFGTRCSYFKSCGRNESYRKEDRGRSKKRETIPSVRLPEYPWMPDPFQEIFMVTKKSSLKEAGNPDTAVTSSVLHPRRPRTAFTNTQLLDLEREFKINKYLCRPRRIEIASTLELSERQISLYTVNKRQPLPLTGQGYFNNKDLI</sequence>
<organism evidence="7 8">
    <name type="scientific">Stichopus japonicus</name>
    <name type="common">Sea cucumber</name>
    <dbReference type="NCBI Taxonomy" id="307972"/>
    <lineage>
        <taxon>Eukaryota</taxon>
        <taxon>Metazoa</taxon>
        <taxon>Echinodermata</taxon>
        <taxon>Eleutherozoa</taxon>
        <taxon>Echinozoa</taxon>
        <taxon>Holothuroidea</taxon>
        <taxon>Aspidochirotacea</taxon>
        <taxon>Aspidochirotida</taxon>
        <taxon>Stichopodidae</taxon>
        <taxon>Apostichopus</taxon>
    </lineage>
</organism>
<dbReference type="Pfam" id="PF00046">
    <property type="entry name" value="Homeodomain"/>
    <property type="match status" value="1"/>
</dbReference>
<dbReference type="SMART" id="SM00389">
    <property type="entry name" value="HOX"/>
    <property type="match status" value="1"/>
</dbReference>
<evidence type="ECO:0000313" key="8">
    <source>
        <dbReference type="Proteomes" id="UP000230750"/>
    </source>
</evidence>
<dbReference type="PROSITE" id="PS50071">
    <property type="entry name" value="HOMEOBOX_2"/>
    <property type="match status" value="1"/>
</dbReference>
<evidence type="ECO:0000256" key="5">
    <source>
        <dbReference type="RuleBase" id="RU000682"/>
    </source>
</evidence>
<comment type="caution">
    <text evidence="7">The sequence shown here is derived from an EMBL/GenBank/DDBJ whole genome shotgun (WGS) entry which is preliminary data.</text>
</comment>
<dbReference type="Proteomes" id="UP000230750">
    <property type="component" value="Unassembled WGS sequence"/>
</dbReference>
<dbReference type="AlphaFoldDB" id="A0A2G8KR39"/>